<evidence type="ECO:0000256" key="4">
    <source>
        <dbReference type="ARBA" id="ARBA00022989"/>
    </source>
</evidence>
<dbReference type="GO" id="GO:0015123">
    <property type="term" value="F:acetate transmembrane transporter activity"/>
    <property type="evidence" value="ECO:0007669"/>
    <property type="project" value="TreeGrafter"/>
</dbReference>
<dbReference type="PANTHER" id="PTHR31123:SF1">
    <property type="entry name" value="ACCUMULATION OF DYADS PROTEIN 2-RELATED"/>
    <property type="match status" value="1"/>
</dbReference>
<comment type="caution">
    <text evidence="7">The sequence shown here is derived from an EMBL/GenBank/DDBJ whole genome shotgun (WGS) entry which is preliminary data.</text>
</comment>
<keyword evidence="4 6" id="KW-1133">Transmembrane helix</keyword>
<gene>
    <name evidence="7" type="ORF">MYCIT1_LOCUS11943</name>
    <name evidence="8" type="ORF">MYCIT1_LOCUS12887</name>
</gene>
<evidence type="ECO:0000256" key="2">
    <source>
        <dbReference type="ARBA" id="ARBA00005587"/>
    </source>
</evidence>
<dbReference type="NCBIfam" id="NF038013">
    <property type="entry name" value="AceTr_1"/>
    <property type="match status" value="1"/>
</dbReference>
<evidence type="ECO:0000256" key="3">
    <source>
        <dbReference type="ARBA" id="ARBA00022692"/>
    </source>
</evidence>
<protein>
    <recommendedName>
        <fullName evidence="10">Gpr1 family protein</fullName>
    </recommendedName>
</protein>
<dbReference type="PANTHER" id="PTHR31123">
    <property type="entry name" value="ACCUMULATION OF DYADS PROTEIN 2-RELATED"/>
    <property type="match status" value="1"/>
</dbReference>
<evidence type="ECO:0000313" key="8">
    <source>
        <dbReference type="EMBL" id="CAK5269287.1"/>
    </source>
</evidence>
<evidence type="ECO:0000313" key="7">
    <source>
        <dbReference type="EMBL" id="CAK5268656.1"/>
    </source>
</evidence>
<keyword evidence="9" id="KW-1185">Reference proteome</keyword>
<evidence type="ECO:0000256" key="6">
    <source>
        <dbReference type="SAM" id="Phobius"/>
    </source>
</evidence>
<feature type="transmembrane region" description="Helical" evidence="6">
    <location>
        <begin position="99"/>
        <end position="121"/>
    </location>
</feature>
<evidence type="ECO:0000256" key="5">
    <source>
        <dbReference type="ARBA" id="ARBA00023136"/>
    </source>
</evidence>
<feature type="transmembrane region" description="Helical" evidence="6">
    <location>
        <begin position="68"/>
        <end position="87"/>
    </location>
</feature>
<dbReference type="InterPro" id="IPR000791">
    <property type="entry name" value="Gpr1/Fun34/SatP-like"/>
</dbReference>
<dbReference type="EMBL" id="CAVNYO010000144">
    <property type="protein sequence ID" value="CAK5269287.1"/>
    <property type="molecule type" value="Genomic_DNA"/>
</dbReference>
<proteinExistence type="inferred from homology"/>
<dbReference type="GO" id="GO:0005886">
    <property type="term" value="C:plasma membrane"/>
    <property type="evidence" value="ECO:0007669"/>
    <property type="project" value="TreeGrafter"/>
</dbReference>
<dbReference type="Pfam" id="PF01184">
    <property type="entry name" value="Gpr1_Fun34_YaaH"/>
    <property type="match status" value="1"/>
</dbReference>
<reference evidence="7" key="1">
    <citation type="submission" date="2023-11" db="EMBL/GenBank/DDBJ databases">
        <authorList>
            <person name="De Vega J J."/>
            <person name="De Vega J J."/>
        </authorList>
    </citation>
    <scope>NUCLEOTIDE SEQUENCE</scope>
</reference>
<comment type="similarity">
    <text evidence="2">Belongs to the acetate uptake transporter (AceTr) (TC 2.A.96) family.</text>
</comment>
<feature type="transmembrane region" description="Helical" evidence="6">
    <location>
        <begin position="35"/>
        <end position="56"/>
    </location>
</feature>
<feature type="transmembrane region" description="Helical" evidence="6">
    <location>
        <begin position="133"/>
        <end position="152"/>
    </location>
</feature>
<dbReference type="EMBL" id="CAVNYO010000138">
    <property type="protein sequence ID" value="CAK5268656.1"/>
    <property type="molecule type" value="Genomic_DNA"/>
</dbReference>
<evidence type="ECO:0008006" key="10">
    <source>
        <dbReference type="Google" id="ProtNLM"/>
    </source>
</evidence>
<keyword evidence="3 6" id="KW-0812">Transmembrane</keyword>
<sequence length="224" mass="23620">MSDIEKGSAGTVSAPASVVHQAAVAPATAAPPQTIASAGALGLFSFASTVLIFCLYFIGTDGIQSTNVVVGMSLFCGGLAQFIAGMWEFPRNNAFAGTAFASYGAFWLSFSTIFIPGSGILEAYGNNVDELNHALGLYLFSWFIVSFLFLVVTLRKSVAFILLFFLAMMTFLLLAITKFLPGPGVTKAFGAFGISLAFVAYYIGLADLLAAEPNPLFTLPLGIF</sequence>
<evidence type="ECO:0000313" key="9">
    <source>
        <dbReference type="Proteomes" id="UP001295794"/>
    </source>
</evidence>
<comment type="subcellular location">
    <subcellularLocation>
        <location evidence="1">Membrane</location>
        <topology evidence="1">Multi-pass membrane protein</topology>
    </subcellularLocation>
</comment>
<keyword evidence="5 6" id="KW-0472">Membrane</keyword>
<accession>A0AAD2H3S4</accession>
<dbReference type="InterPro" id="IPR051633">
    <property type="entry name" value="AceTr"/>
</dbReference>
<organism evidence="7 9">
    <name type="scientific">Mycena citricolor</name>
    <dbReference type="NCBI Taxonomy" id="2018698"/>
    <lineage>
        <taxon>Eukaryota</taxon>
        <taxon>Fungi</taxon>
        <taxon>Dikarya</taxon>
        <taxon>Basidiomycota</taxon>
        <taxon>Agaricomycotina</taxon>
        <taxon>Agaricomycetes</taxon>
        <taxon>Agaricomycetidae</taxon>
        <taxon>Agaricales</taxon>
        <taxon>Marasmiineae</taxon>
        <taxon>Mycenaceae</taxon>
        <taxon>Mycena</taxon>
    </lineage>
</organism>
<evidence type="ECO:0000256" key="1">
    <source>
        <dbReference type="ARBA" id="ARBA00004141"/>
    </source>
</evidence>
<feature type="transmembrane region" description="Helical" evidence="6">
    <location>
        <begin position="188"/>
        <end position="211"/>
    </location>
</feature>
<dbReference type="Proteomes" id="UP001295794">
    <property type="component" value="Unassembled WGS sequence"/>
</dbReference>
<name>A0AAD2H3S4_9AGAR</name>
<feature type="transmembrane region" description="Helical" evidence="6">
    <location>
        <begin position="158"/>
        <end position="176"/>
    </location>
</feature>
<dbReference type="AlphaFoldDB" id="A0AAD2H3S4"/>